<reference evidence="2" key="1">
    <citation type="submission" date="2021-03" db="EMBL/GenBank/DDBJ databases">
        <title>Draft genome sequence of rust myrtle Austropuccinia psidii MF-1, a brazilian biotype.</title>
        <authorList>
            <person name="Quecine M.C."/>
            <person name="Pachon D.M.R."/>
            <person name="Bonatelli M.L."/>
            <person name="Correr F.H."/>
            <person name="Franceschini L.M."/>
            <person name="Leite T.F."/>
            <person name="Margarido G.R.A."/>
            <person name="Almeida C.A."/>
            <person name="Ferrarezi J.A."/>
            <person name="Labate C.A."/>
        </authorList>
    </citation>
    <scope>NUCLEOTIDE SEQUENCE</scope>
    <source>
        <strain evidence="2">MF-1</strain>
    </source>
</reference>
<evidence type="ECO:0000256" key="1">
    <source>
        <dbReference type="SAM" id="MobiDB-lite"/>
    </source>
</evidence>
<gene>
    <name evidence="2" type="ORF">O181_088329</name>
</gene>
<sequence length="357" mass="39637">MQQDALVRTPLWSMMMKAFPSRNGLPNPKLAAGNALGQLAPFPQVSICLPPLLGHHLMETSLLDWSKVIIQLMKDGDEQNPADPRQQDTPIPHMPCKQTPWKPTPGSSGTQWLEDLFCIKQQAIPFLILTFDSSELTLCPFVKPSQHNEPPIPGPSQCSQPQVPSHEDSLTREPEPEETPMQSTEEPFARPATPPSIIIINNIPIGSPPSLEIPPIAAKKPTASSPPAPSYPQSHDEAQQEFTNLRPTLMIPQAIFHESINRILLSQPQRMTLLRWCCGNYSLGPSWGQLATPYLYGKFGPFWCSMAFLAISLFHGLRPYPAIIGLSGQFPYPQPPGLYLCFWAWGVSLSPRGFWVP</sequence>
<comment type="caution">
    <text evidence="2">The sequence shown here is derived from an EMBL/GenBank/DDBJ whole genome shotgun (WGS) entry which is preliminary data.</text>
</comment>
<accession>A0A9Q3P3G2</accession>
<keyword evidence="3" id="KW-1185">Reference proteome</keyword>
<feature type="compositionally biased region" description="Basic and acidic residues" evidence="1">
    <location>
        <begin position="165"/>
        <end position="174"/>
    </location>
</feature>
<name>A0A9Q3P3G2_9BASI</name>
<dbReference type="Proteomes" id="UP000765509">
    <property type="component" value="Unassembled WGS sequence"/>
</dbReference>
<feature type="region of interest" description="Disordered" evidence="1">
    <location>
        <begin position="147"/>
        <end position="192"/>
    </location>
</feature>
<proteinExistence type="predicted"/>
<evidence type="ECO:0000313" key="3">
    <source>
        <dbReference type="Proteomes" id="UP000765509"/>
    </source>
</evidence>
<organism evidence="2 3">
    <name type="scientific">Austropuccinia psidii MF-1</name>
    <dbReference type="NCBI Taxonomy" id="1389203"/>
    <lineage>
        <taxon>Eukaryota</taxon>
        <taxon>Fungi</taxon>
        <taxon>Dikarya</taxon>
        <taxon>Basidiomycota</taxon>
        <taxon>Pucciniomycotina</taxon>
        <taxon>Pucciniomycetes</taxon>
        <taxon>Pucciniales</taxon>
        <taxon>Sphaerophragmiaceae</taxon>
        <taxon>Austropuccinia</taxon>
    </lineage>
</organism>
<protein>
    <submittedName>
        <fullName evidence="2">Uncharacterized protein</fullName>
    </submittedName>
</protein>
<dbReference type="AlphaFoldDB" id="A0A9Q3P3G2"/>
<dbReference type="EMBL" id="AVOT02053844">
    <property type="protein sequence ID" value="MBW0548614.1"/>
    <property type="molecule type" value="Genomic_DNA"/>
</dbReference>
<evidence type="ECO:0000313" key="2">
    <source>
        <dbReference type="EMBL" id="MBW0548614.1"/>
    </source>
</evidence>